<keyword evidence="4" id="KW-0964">Secreted</keyword>
<evidence type="ECO:0000256" key="5">
    <source>
        <dbReference type="ARBA" id="ARBA00023235"/>
    </source>
</evidence>
<dbReference type="GO" id="GO:0005125">
    <property type="term" value="F:cytokine activity"/>
    <property type="evidence" value="ECO:0007669"/>
    <property type="project" value="UniProtKB-KW"/>
</dbReference>
<evidence type="ECO:0000256" key="11">
    <source>
        <dbReference type="ARBA" id="ARBA00041912"/>
    </source>
</evidence>
<comment type="catalytic activity">
    <reaction evidence="7">
        <text>L-dopachrome = 5,6-dihydroxyindole-2-carboxylate</text>
        <dbReference type="Rhea" id="RHEA:13041"/>
        <dbReference type="ChEBI" id="CHEBI:16875"/>
        <dbReference type="ChEBI" id="CHEBI:57509"/>
        <dbReference type="EC" id="5.3.3.12"/>
    </reaction>
</comment>
<dbReference type="GO" id="GO:0005615">
    <property type="term" value="C:extracellular space"/>
    <property type="evidence" value="ECO:0007669"/>
    <property type="project" value="UniProtKB-KW"/>
</dbReference>
<evidence type="ECO:0000313" key="13">
    <source>
        <dbReference type="EMBL" id="MFH4978098.1"/>
    </source>
</evidence>
<organism evidence="13 14">
    <name type="scientific">Gnathostoma spinigerum</name>
    <dbReference type="NCBI Taxonomy" id="75299"/>
    <lineage>
        <taxon>Eukaryota</taxon>
        <taxon>Metazoa</taxon>
        <taxon>Ecdysozoa</taxon>
        <taxon>Nematoda</taxon>
        <taxon>Chromadorea</taxon>
        <taxon>Rhabditida</taxon>
        <taxon>Spirurina</taxon>
        <taxon>Gnathostomatomorpha</taxon>
        <taxon>Gnathostomatoidea</taxon>
        <taxon>Gnathostomatidae</taxon>
        <taxon>Gnathostoma</taxon>
    </lineage>
</organism>
<dbReference type="InterPro" id="IPR001398">
    <property type="entry name" value="Macrophage_inhib_fac"/>
</dbReference>
<dbReference type="GO" id="GO:0004167">
    <property type="term" value="F:dopachrome isomerase activity"/>
    <property type="evidence" value="ECO:0007669"/>
    <property type="project" value="UniProtKB-EC"/>
</dbReference>
<dbReference type="PANTHER" id="PTHR11954:SF6">
    <property type="entry name" value="MACROPHAGE MIGRATION INHIBITORY FACTOR"/>
    <property type="match status" value="1"/>
</dbReference>
<evidence type="ECO:0000256" key="10">
    <source>
        <dbReference type="ARBA" id="ARBA00041631"/>
    </source>
</evidence>
<comment type="similarity">
    <text evidence="2">Belongs to the MIF family.</text>
</comment>
<evidence type="ECO:0000256" key="3">
    <source>
        <dbReference type="ARBA" id="ARBA00022514"/>
    </source>
</evidence>
<dbReference type="SUPFAM" id="SSF55331">
    <property type="entry name" value="Tautomerase/MIF"/>
    <property type="match status" value="1"/>
</dbReference>
<gene>
    <name evidence="13" type="ORF">AB6A40_004807</name>
</gene>
<dbReference type="EC" id="5.3.2.1" evidence="9"/>
<evidence type="ECO:0000256" key="7">
    <source>
        <dbReference type="ARBA" id="ARBA00036823"/>
    </source>
</evidence>
<sequence>MTFGGSDEPCGVAVLKSIGGVGGSRNNSHAAKLFKHIQDKLGIAGNRLYIEFIDIDASAMAHNGRTFG</sequence>
<keyword evidence="14" id="KW-1185">Reference proteome</keyword>
<dbReference type="EC" id="5.3.3.12" evidence="8"/>
<dbReference type="GO" id="GO:0050178">
    <property type="term" value="F:phenylpyruvate tautomerase activity"/>
    <property type="evidence" value="ECO:0007669"/>
    <property type="project" value="UniProtKB-EC"/>
</dbReference>
<dbReference type="Gene3D" id="3.30.429.10">
    <property type="entry name" value="Macrophage Migration Inhibitory Factor"/>
    <property type="match status" value="1"/>
</dbReference>
<comment type="catalytic activity">
    <reaction evidence="6">
        <text>3-phenylpyruvate = enol-phenylpyruvate</text>
        <dbReference type="Rhea" id="RHEA:17097"/>
        <dbReference type="ChEBI" id="CHEBI:16815"/>
        <dbReference type="ChEBI" id="CHEBI:18005"/>
        <dbReference type="EC" id="5.3.2.1"/>
    </reaction>
</comment>
<dbReference type="Pfam" id="PF01187">
    <property type="entry name" value="MIF"/>
    <property type="match status" value="1"/>
</dbReference>
<dbReference type="EMBL" id="JBGFUD010002860">
    <property type="protein sequence ID" value="MFH4978098.1"/>
    <property type="molecule type" value="Genomic_DNA"/>
</dbReference>
<evidence type="ECO:0000256" key="2">
    <source>
        <dbReference type="ARBA" id="ARBA00005851"/>
    </source>
</evidence>
<comment type="subcellular location">
    <subcellularLocation>
        <location evidence="1">Secreted</location>
    </subcellularLocation>
</comment>
<keyword evidence="3" id="KW-0202">Cytokine</keyword>
<protein>
    <recommendedName>
        <fullName evidence="12">L-dopachrome isomerase</fullName>
        <ecNumber evidence="9">5.3.2.1</ecNumber>
        <ecNumber evidence="8">5.3.3.12</ecNumber>
    </recommendedName>
    <alternativeName>
        <fullName evidence="10">L-dopachrome tautomerase</fullName>
    </alternativeName>
    <alternativeName>
        <fullName evidence="11">Phenylpyruvate tautomerase</fullName>
    </alternativeName>
</protein>
<comment type="caution">
    <text evidence="13">The sequence shown here is derived from an EMBL/GenBank/DDBJ whole genome shotgun (WGS) entry which is preliminary data.</text>
</comment>
<reference evidence="13 14" key="1">
    <citation type="submission" date="2024-08" db="EMBL/GenBank/DDBJ databases">
        <title>Gnathostoma spinigerum genome.</title>
        <authorList>
            <person name="Gonzalez-Bertolin B."/>
            <person name="Monzon S."/>
            <person name="Zaballos A."/>
            <person name="Jimenez P."/>
            <person name="Dekumyoy P."/>
            <person name="Varona S."/>
            <person name="Cuesta I."/>
            <person name="Sumanam S."/>
            <person name="Adisakwattana P."/>
            <person name="Gasser R.B."/>
            <person name="Hernandez-Gonzalez A."/>
            <person name="Young N.D."/>
            <person name="Perteguer M.J."/>
        </authorList>
    </citation>
    <scope>NUCLEOTIDE SEQUENCE [LARGE SCALE GENOMIC DNA]</scope>
    <source>
        <strain evidence="13">AL3</strain>
        <tissue evidence="13">Liver</tissue>
    </source>
</reference>
<evidence type="ECO:0000256" key="4">
    <source>
        <dbReference type="ARBA" id="ARBA00022525"/>
    </source>
</evidence>
<dbReference type="InterPro" id="IPR014347">
    <property type="entry name" value="Tautomerase/MIF_sf"/>
</dbReference>
<proteinExistence type="inferred from homology"/>
<evidence type="ECO:0000256" key="1">
    <source>
        <dbReference type="ARBA" id="ARBA00004613"/>
    </source>
</evidence>
<dbReference type="Proteomes" id="UP001608902">
    <property type="component" value="Unassembled WGS sequence"/>
</dbReference>
<evidence type="ECO:0000256" key="12">
    <source>
        <dbReference type="ARBA" id="ARBA00042730"/>
    </source>
</evidence>
<accession>A0ABD6EDL7</accession>
<evidence type="ECO:0000256" key="6">
    <source>
        <dbReference type="ARBA" id="ARBA00036735"/>
    </source>
</evidence>
<keyword evidence="5" id="KW-0413">Isomerase</keyword>
<name>A0ABD6EDL7_9BILA</name>
<evidence type="ECO:0000313" key="14">
    <source>
        <dbReference type="Proteomes" id="UP001608902"/>
    </source>
</evidence>
<evidence type="ECO:0000256" key="9">
    <source>
        <dbReference type="ARBA" id="ARBA00039086"/>
    </source>
</evidence>
<evidence type="ECO:0000256" key="8">
    <source>
        <dbReference type="ARBA" id="ARBA00038932"/>
    </source>
</evidence>
<dbReference type="AlphaFoldDB" id="A0ABD6EDL7"/>
<dbReference type="PANTHER" id="PTHR11954">
    <property type="entry name" value="D-DOPACHROME DECARBOXYLASE"/>
    <property type="match status" value="1"/>
</dbReference>